<dbReference type="EnsemblMetazoa" id="XM_038189233.1">
    <property type="protein sequence ID" value="XP_038045161.1"/>
    <property type="gene ID" value="LOC119719737"/>
</dbReference>
<dbReference type="GO" id="GO:0001664">
    <property type="term" value="F:G protein-coupled receptor binding"/>
    <property type="evidence" value="ECO:0007669"/>
    <property type="project" value="InterPro"/>
</dbReference>
<dbReference type="OMA" id="ETCELTH"/>
<keyword evidence="3" id="KW-1185">Reference proteome</keyword>
<proteinExistence type="predicted"/>
<dbReference type="GO" id="GO:0031395">
    <property type="term" value="C:bursicon neuropeptide hormone complex"/>
    <property type="evidence" value="ECO:0007669"/>
    <property type="project" value="InterPro"/>
</dbReference>
<evidence type="ECO:0000313" key="2">
    <source>
        <dbReference type="EnsemblMetazoa" id="XP_038045161.1"/>
    </source>
</evidence>
<sequence>MAPTNHTLATILLLCCALSVALLPSSAGRLQSTCAVGTTSIRIQEEFVDEDGGEVVYCRGTATVNKCEGTCISQSTPSIVSPTGYSKDCSCCREERLVSQDVILTECYDSAGNALLGRSYPVQVPEPDSCRCQRCSL</sequence>
<dbReference type="InterPro" id="IPR034441">
    <property type="entry name" value="Bursicon_suB"/>
</dbReference>
<keyword evidence="1" id="KW-0732">Signal</keyword>
<name>A0A913Z2D5_PATMI</name>
<feature type="signal peptide" evidence="1">
    <location>
        <begin position="1"/>
        <end position="21"/>
    </location>
</feature>
<protein>
    <recommendedName>
        <fullName evidence="4">Bursicon beta</fullName>
    </recommendedName>
</protein>
<accession>A0A913Z2D5</accession>
<organism evidence="2 3">
    <name type="scientific">Patiria miniata</name>
    <name type="common">Bat star</name>
    <name type="synonym">Asterina miniata</name>
    <dbReference type="NCBI Taxonomy" id="46514"/>
    <lineage>
        <taxon>Eukaryota</taxon>
        <taxon>Metazoa</taxon>
        <taxon>Echinodermata</taxon>
        <taxon>Eleutherozoa</taxon>
        <taxon>Asterozoa</taxon>
        <taxon>Asteroidea</taxon>
        <taxon>Valvatacea</taxon>
        <taxon>Valvatida</taxon>
        <taxon>Asterinidae</taxon>
        <taxon>Patiria</taxon>
    </lineage>
</organism>
<reference evidence="2" key="1">
    <citation type="submission" date="2022-11" db="UniProtKB">
        <authorList>
            <consortium name="EnsemblMetazoa"/>
        </authorList>
    </citation>
    <scope>IDENTIFICATION</scope>
</reference>
<dbReference type="PANTHER" id="PTHR41151:SF1">
    <property type="entry name" value="PARTNER OF BURSICON"/>
    <property type="match status" value="1"/>
</dbReference>
<dbReference type="GO" id="GO:0007186">
    <property type="term" value="P:G protein-coupled receptor signaling pathway"/>
    <property type="evidence" value="ECO:0007669"/>
    <property type="project" value="TreeGrafter"/>
</dbReference>
<dbReference type="PANTHER" id="PTHR41151">
    <property type="entry name" value="PARTNER OF BURSICON"/>
    <property type="match status" value="1"/>
</dbReference>
<dbReference type="Proteomes" id="UP000887568">
    <property type="component" value="Unplaced"/>
</dbReference>
<evidence type="ECO:0000256" key="1">
    <source>
        <dbReference type="SAM" id="SignalP"/>
    </source>
</evidence>
<evidence type="ECO:0008006" key="4">
    <source>
        <dbReference type="Google" id="ProtNLM"/>
    </source>
</evidence>
<dbReference type="GeneID" id="119719737"/>
<dbReference type="RefSeq" id="XP_038045161.1">
    <property type="nucleotide sequence ID" value="XM_038189233.1"/>
</dbReference>
<dbReference type="AlphaFoldDB" id="A0A913Z2D5"/>
<feature type="chain" id="PRO_5036873175" description="Bursicon beta" evidence="1">
    <location>
        <begin position="22"/>
        <end position="137"/>
    </location>
</feature>
<dbReference type="OrthoDB" id="786951at2759"/>
<dbReference type="GO" id="GO:0005184">
    <property type="term" value="F:neuropeptide hormone activity"/>
    <property type="evidence" value="ECO:0007669"/>
    <property type="project" value="InterPro"/>
</dbReference>
<evidence type="ECO:0000313" key="3">
    <source>
        <dbReference type="Proteomes" id="UP000887568"/>
    </source>
</evidence>